<reference evidence="2 3" key="1">
    <citation type="journal article" date="2021" name="MBio">
        <title>Poor Competitiveness of Bradyrhizobium in Pigeon Pea Root Colonization in Indian Soils.</title>
        <authorList>
            <person name="Chalasani D."/>
            <person name="Basu A."/>
            <person name="Pullabhotla S.V.S.R.N."/>
            <person name="Jorrin B."/>
            <person name="Neal A.L."/>
            <person name="Poole P.S."/>
            <person name="Podile A.R."/>
            <person name="Tkacz A."/>
        </authorList>
    </citation>
    <scope>NUCLEOTIDE SEQUENCE [LARGE SCALE GENOMIC DNA]</scope>
    <source>
        <strain evidence="2 3">HU14</strain>
    </source>
</reference>
<keyword evidence="3" id="KW-1185">Reference proteome</keyword>
<dbReference type="SUPFAM" id="SSF53067">
    <property type="entry name" value="Actin-like ATPase domain"/>
    <property type="match status" value="1"/>
</dbReference>
<dbReference type="InterPro" id="IPR043129">
    <property type="entry name" value="ATPase_NBD"/>
</dbReference>
<comment type="similarity">
    <text evidence="1">Belongs to the ROK (NagC/XylR) family.</text>
</comment>
<dbReference type="Proteomes" id="UP001196843">
    <property type="component" value="Unassembled WGS sequence"/>
</dbReference>
<evidence type="ECO:0000313" key="2">
    <source>
        <dbReference type="EMBL" id="MBW9092801.1"/>
    </source>
</evidence>
<dbReference type="InterPro" id="IPR000600">
    <property type="entry name" value="ROK"/>
</dbReference>
<accession>A0ABS7HKI8</accession>
<evidence type="ECO:0000313" key="3">
    <source>
        <dbReference type="Proteomes" id="UP001196843"/>
    </source>
</evidence>
<dbReference type="CDD" id="cd23763">
    <property type="entry name" value="ASKHA_ATPase_ROK"/>
    <property type="match status" value="1"/>
</dbReference>
<dbReference type="EMBL" id="JAEUAW010000002">
    <property type="protein sequence ID" value="MBW9092801.1"/>
    <property type="molecule type" value="Genomic_DNA"/>
</dbReference>
<dbReference type="Pfam" id="PF00480">
    <property type="entry name" value="ROK"/>
    <property type="match status" value="1"/>
</dbReference>
<evidence type="ECO:0000256" key="1">
    <source>
        <dbReference type="ARBA" id="ARBA00006479"/>
    </source>
</evidence>
<dbReference type="Gene3D" id="3.30.420.40">
    <property type="match status" value="2"/>
</dbReference>
<dbReference type="PANTHER" id="PTHR18964:SF149">
    <property type="entry name" value="BIFUNCTIONAL UDP-N-ACETYLGLUCOSAMINE 2-EPIMERASE_N-ACETYLMANNOSAMINE KINASE"/>
    <property type="match status" value="1"/>
</dbReference>
<protein>
    <submittedName>
        <fullName evidence="2">ROK family protein</fullName>
    </submittedName>
</protein>
<proteinExistence type="inferred from homology"/>
<gene>
    <name evidence="2" type="ORF">JNB62_03790</name>
</gene>
<sequence>MSMEVIGVDVGGTTVKGVVVDGDGRLIRELRRPTLSPDPAGTVVADTVAELVGVLDEGSGCPVGCVVPGIVDETRGVAVLSANIGWSGIPFADLLRARLGGPVAFGHDVRAGALAEARWGAARNASGTVAFVPIGTGIAAALLVDGRPLVSGGWAGEIGQTLIRTGPHTGRRVEEVASAAGTARRADAPDARTVAARVDAGDPQAQQVWQDSVEVLADALAGMTAAVAPETIVLGGGLALAGRTLTDPLERALDARLGLLRRPALRTAELGDRAAALGAAILAMESTE</sequence>
<name>A0ABS7HKI8_9MICO</name>
<dbReference type="PANTHER" id="PTHR18964">
    <property type="entry name" value="ROK (REPRESSOR, ORF, KINASE) FAMILY"/>
    <property type="match status" value="1"/>
</dbReference>
<comment type="caution">
    <text evidence="2">The sequence shown here is derived from an EMBL/GenBank/DDBJ whole genome shotgun (WGS) entry which is preliminary data.</text>
</comment>
<organism evidence="2 3">
    <name type="scientific">Microbacterium jejuense</name>
    <dbReference type="NCBI Taxonomy" id="1263637"/>
    <lineage>
        <taxon>Bacteria</taxon>
        <taxon>Bacillati</taxon>
        <taxon>Actinomycetota</taxon>
        <taxon>Actinomycetes</taxon>
        <taxon>Micrococcales</taxon>
        <taxon>Microbacteriaceae</taxon>
        <taxon>Microbacterium</taxon>
    </lineage>
</organism>